<dbReference type="InterPro" id="IPR010982">
    <property type="entry name" value="Lambda_DNA-bd_dom_sf"/>
</dbReference>
<dbReference type="PANTHER" id="PTHR34475:SF1">
    <property type="entry name" value="CYTOSKELETON PROTEIN RODZ"/>
    <property type="match status" value="1"/>
</dbReference>
<dbReference type="SUPFAM" id="SSF47413">
    <property type="entry name" value="lambda repressor-like DNA-binding domains"/>
    <property type="match status" value="1"/>
</dbReference>
<gene>
    <name evidence="1" type="ORF">UFOPK3204_00897</name>
</gene>
<protein>
    <submittedName>
        <fullName evidence="1">Unannotated protein</fullName>
    </submittedName>
</protein>
<dbReference type="Gene3D" id="1.10.260.40">
    <property type="entry name" value="lambda repressor-like DNA-binding domains"/>
    <property type="match status" value="1"/>
</dbReference>
<dbReference type="InterPro" id="IPR050400">
    <property type="entry name" value="Bact_Cytoskel_RodZ"/>
</dbReference>
<accession>A0A6J7AD22</accession>
<sequence length="84" mass="8923">MSAGMTIQNARVALGLTPADLASSTKIRESMLVALEADDFDCFGGDAYVRGHLKVLANCLGLDPEGLAAEFDATQSQLSDVERY</sequence>
<organism evidence="1">
    <name type="scientific">freshwater metagenome</name>
    <dbReference type="NCBI Taxonomy" id="449393"/>
    <lineage>
        <taxon>unclassified sequences</taxon>
        <taxon>metagenomes</taxon>
        <taxon>ecological metagenomes</taxon>
    </lineage>
</organism>
<dbReference type="AlphaFoldDB" id="A0A6J7AD22"/>
<proteinExistence type="predicted"/>
<evidence type="ECO:0000313" key="1">
    <source>
        <dbReference type="EMBL" id="CAB4830697.1"/>
    </source>
</evidence>
<dbReference type="Pfam" id="PF13413">
    <property type="entry name" value="HTH_25"/>
    <property type="match status" value="1"/>
</dbReference>
<dbReference type="GO" id="GO:0003677">
    <property type="term" value="F:DNA binding"/>
    <property type="evidence" value="ECO:0007669"/>
    <property type="project" value="InterPro"/>
</dbReference>
<dbReference type="PANTHER" id="PTHR34475">
    <property type="match status" value="1"/>
</dbReference>
<dbReference type="EMBL" id="CAFABK010000034">
    <property type="protein sequence ID" value="CAB4830697.1"/>
    <property type="molecule type" value="Genomic_DNA"/>
</dbReference>
<name>A0A6J7AD22_9ZZZZ</name>
<reference evidence="1" key="1">
    <citation type="submission" date="2020-05" db="EMBL/GenBank/DDBJ databases">
        <authorList>
            <person name="Chiriac C."/>
            <person name="Salcher M."/>
            <person name="Ghai R."/>
            <person name="Kavagutti S V."/>
        </authorList>
    </citation>
    <scope>NUCLEOTIDE SEQUENCE</scope>
</reference>